<reference evidence="2" key="1">
    <citation type="submission" date="2020-05" db="EMBL/GenBank/DDBJ databases">
        <authorList>
            <person name="Chiriac C."/>
            <person name="Salcher M."/>
            <person name="Ghai R."/>
            <person name="Kavagutti S V."/>
        </authorList>
    </citation>
    <scope>NUCLEOTIDE SEQUENCE</scope>
</reference>
<gene>
    <name evidence="2" type="ORF">UFOPK1778_01238</name>
</gene>
<sequence length="172" mass="17833">MLKPTRAKVVRPGSSNPIACKSSSASASSSSESSASVFASKKIASAGAIMACNLARSAWSFISEASTLKTYKNGFAVSKCNSAIASRSTLEPKRSLPEFNNSCASLAAANVGAFSLEMRASFSRRVSAFSIVCKSASASSVLMTSISEAGSTKSEVRSPSRVTFSSLNTRMT</sequence>
<evidence type="ECO:0000256" key="1">
    <source>
        <dbReference type="SAM" id="MobiDB-lite"/>
    </source>
</evidence>
<feature type="region of interest" description="Disordered" evidence="1">
    <location>
        <begin position="1"/>
        <end position="29"/>
    </location>
</feature>
<organism evidence="2">
    <name type="scientific">freshwater metagenome</name>
    <dbReference type="NCBI Taxonomy" id="449393"/>
    <lineage>
        <taxon>unclassified sequences</taxon>
        <taxon>metagenomes</taxon>
        <taxon>ecological metagenomes</taxon>
    </lineage>
</organism>
<accession>A0A6J6GN64</accession>
<proteinExistence type="predicted"/>
<evidence type="ECO:0000313" key="2">
    <source>
        <dbReference type="EMBL" id="CAB4600534.1"/>
    </source>
</evidence>
<dbReference type="AlphaFoldDB" id="A0A6J6GN64"/>
<protein>
    <submittedName>
        <fullName evidence="2">Unannotated protein</fullName>
    </submittedName>
</protein>
<dbReference type="EMBL" id="CAEZUD010000107">
    <property type="protein sequence ID" value="CAB4600534.1"/>
    <property type="molecule type" value="Genomic_DNA"/>
</dbReference>
<name>A0A6J6GN64_9ZZZZ</name>